<organism evidence="8 9">
    <name type="scientific">Scopulibacillus darangshiensis</name>
    <dbReference type="NCBI Taxonomy" id="442528"/>
    <lineage>
        <taxon>Bacteria</taxon>
        <taxon>Bacillati</taxon>
        <taxon>Bacillota</taxon>
        <taxon>Bacilli</taxon>
        <taxon>Bacillales</taxon>
        <taxon>Sporolactobacillaceae</taxon>
        <taxon>Scopulibacillus</taxon>
    </lineage>
</organism>
<comment type="pathway">
    <text evidence="1">Carbohydrate metabolism; galactose metabolism.</text>
</comment>
<comment type="caution">
    <text evidence="8">The sequence shown here is derived from an EMBL/GenBank/DDBJ whole genome shotgun (WGS) entry which is preliminary data.</text>
</comment>
<protein>
    <recommendedName>
        <fullName evidence="3">UDP-glucose 4-epimerase</fullName>
    </recommendedName>
    <alternativeName>
        <fullName evidence="6">Galactowaldenase</fullName>
    </alternativeName>
    <alternativeName>
        <fullName evidence="5">UDP-galactose 4-epimerase</fullName>
    </alternativeName>
</protein>
<evidence type="ECO:0000256" key="5">
    <source>
        <dbReference type="ARBA" id="ARBA00031367"/>
    </source>
</evidence>
<dbReference type="PANTHER" id="PTHR43725:SF53">
    <property type="entry name" value="UDP-ARABINOSE 4-EPIMERASE 1"/>
    <property type="match status" value="1"/>
</dbReference>
<dbReference type="Pfam" id="PF01370">
    <property type="entry name" value="Epimerase"/>
    <property type="match status" value="1"/>
</dbReference>
<comment type="similarity">
    <text evidence="2">Belongs to the NAD(P)-dependent epimerase/dehydratase family.</text>
</comment>
<keyword evidence="9" id="KW-1185">Reference proteome</keyword>
<dbReference type="SUPFAM" id="SSF51735">
    <property type="entry name" value="NAD(P)-binding Rossmann-fold domains"/>
    <property type="match status" value="1"/>
</dbReference>
<evidence type="ECO:0000256" key="3">
    <source>
        <dbReference type="ARBA" id="ARBA00018569"/>
    </source>
</evidence>
<evidence type="ECO:0000259" key="7">
    <source>
        <dbReference type="Pfam" id="PF01370"/>
    </source>
</evidence>
<evidence type="ECO:0000256" key="1">
    <source>
        <dbReference type="ARBA" id="ARBA00004947"/>
    </source>
</evidence>
<dbReference type="InterPro" id="IPR036291">
    <property type="entry name" value="NAD(P)-bd_dom_sf"/>
</dbReference>
<dbReference type="Proteomes" id="UP000295416">
    <property type="component" value="Unassembled WGS sequence"/>
</dbReference>
<reference evidence="8 9" key="1">
    <citation type="submission" date="2019-03" db="EMBL/GenBank/DDBJ databases">
        <title>Genomic Encyclopedia of Type Strains, Phase IV (KMG-IV): sequencing the most valuable type-strain genomes for metagenomic binning, comparative biology and taxonomic classification.</title>
        <authorList>
            <person name="Goeker M."/>
        </authorList>
    </citation>
    <scope>NUCLEOTIDE SEQUENCE [LARGE SCALE GENOMIC DNA]</scope>
    <source>
        <strain evidence="8 9">DSM 19377</strain>
    </source>
</reference>
<gene>
    <name evidence="8" type="ORF">EV207_12219</name>
</gene>
<keyword evidence="4" id="KW-0299">Galactose metabolism</keyword>
<evidence type="ECO:0000256" key="4">
    <source>
        <dbReference type="ARBA" id="ARBA00023144"/>
    </source>
</evidence>
<dbReference type="InterPro" id="IPR001509">
    <property type="entry name" value="Epimerase_deHydtase"/>
</dbReference>
<dbReference type="GO" id="GO:0006012">
    <property type="term" value="P:galactose metabolic process"/>
    <property type="evidence" value="ECO:0007669"/>
    <property type="project" value="UniProtKB-KW"/>
</dbReference>
<dbReference type="AlphaFoldDB" id="A0A4V2SLZ2"/>
<dbReference type="EMBL" id="SLXK01000022">
    <property type="protein sequence ID" value="TCP24916.1"/>
    <property type="molecule type" value="Genomic_DNA"/>
</dbReference>
<dbReference type="Gene3D" id="3.40.50.720">
    <property type="entry name" value="NAD(P)-binding Rossmann-like Domain"/>
    <property type="match status" value="1"/>
</dbReference>
<evidence type="ECO:0000256" key="6">
    <source>
        <dbReference type="ARBA" id="ARBA00033067"/>
    </source>
</evidence>
<feature type="domain" description="NAD-dependent epimerase/dehydratase" evidence="7">
    <location>
        <begin position="2"/>
        <end position="64"/>
    </location>
</feature>
<accession>A0A4V2SLZ2</accession>
<proteinExistence type="inferred from homology"/>
<evidence type="ECO:0000256" key="2">
    <source>
        <dbReference type="ARBA" id="ARBA00007637"/>
    </source>
</evidence>
<dbReference type="Gene3D" id="3.90.25.10">
    <property type="entry name" value="UDP-galactose 4-epimerase, domain 1"/>
    <property type="match status" value="1"/>
</dbReference>
<name>A0A4V2SLZ2_9BACL</name>
<dbReference type="PANTHER" id="PTHR43725">
    <property type="entry name" value="UDP-GLUCOSE 4-EPIMERASE"/>
    <property type="match status" value="1"/>
</dbReference>
<keyword evidence="4" id="KW-0119">Carbohydrate metabolism</keyword>
<sequence length="99" mass="10856">MIPLVLQHLQGKREKISIFGTDYDAPDGSCIRDYIHVTDLAQAHILGLEALLNGTHKNEIYNLGIGEGYSVKEIIAACEKVTGIKTTIEYADRRAGRSG</sequence>
<evidence type="ECO:0000313" key="8">
    <source>
        <dbReference type="EMBL" id="TCP24916.1"/>
    </source>
</evidence>
<evidence type="ECO:0000313" key="9">
    <source>
        <dbReference type="Proteomes" id="UP000295416"/>
    </source>
</evidence>